<evidence type="ECO:0000256" key="1">
    <source>
        <dbReference type="SAM" id="SignalP"/>
    </source>
</evidence>
<keyword evidence="3" id="KW-1185">Reference proteome</keyword>
<dbReference type="Proteomes" id="UP000199149">
    <property type="component" value="Unassembled WGS sequence"/>
</dbReference>
<keyword evidence="1" id="KW-0732">Signal</keyword>
<feature type="signal peptide" evidence="1">
    <location>
        <begin position="1"/>
        <end position="18"/>
    </location>
</feature>
<dbReference type="AlphaFoldDB" id="A0A1I5A5Y3"/>
<name>A0A1I5A5Y3_9FLAO</name>
<dbReference type="OrthoDB" id="1428616at2"/>
<organism evidence="2 3">
    <name type="scientific">Algoriella xinjiangensis</name>
    <dbReference type="NCBI Taxonomy" id="684065"/>
    <lineage>
        <taxon>Bacteria</taxon>
        <taxon>Pseudomonadati</taxon>
        <taxon>Bacteroidota</taxon>
        <taxon>Flavobacteriia</taxon>
        <taxon>Flavobacteriales</taxon>
        <taxon>Weeksellaceae</taxon>
        <taxon>Algoriella</taxon>
    </lineage>
</organism>
<proteinExistence type="predicted"/>
<sequence>MKTSLFTLILLCSPAIFAQVNFEDKSVQVKPNLELNKVYNYSFTDRNVSISVNDTTMNVVNQSTKTIELVDKNEFVNKFEFINGKNESNDPDAFYRDFINNSEGLKYLFTTNSSGEFLELLNVPQIEEKLLDITDKLAKQRKKSEEYKGNIAYIEEMIKSKTYVPYVFEQEVHVFNYFNGQFLQFGEKYEGKSVQDNIFGFPISSTTTTYIKDLNKEKGTYTVASDQNLSKDDFEKLWEEMAYYMLNDAKLNLSQDQVKKEIKKYSETVQLKVSYENTYDINSILLKSDYFFSLNIGSKKTVNHLSIKLLND</sequence>
<feature type="chain" id="PRO_5011779460" evidence="1">
    <location>
        <begin position="19"/>
        <end position="312"/>
    </location>
</feature>
<evidence type="ECO:0000313" key="3">
    <source>
        <dbReference type="Proteomes" id="UP000199149"/>
    </source>
</evidence>
<accession>A0A1I5A5Y3</accession>
<dbReference type="RefSeq" id="WP_092909610.1">
    <property type="nucleotide sequence ID" value="NZ_FOUZ01000015.1"/>
</dbReference>
<gene>
    <name evidence="2" type="ORF">SAMN05421738_11575</name>
</gene>
<reference evidence="3" key="1">
    <citation type="submission" date="2016-10" db="EMBL/GenBank/DDBJ databases">
        <authorList>
            <person name="Varghese N."/>
            <person name="Submissions S."/>
        </authorList>
    </citation>
    <scope>NUCLEOTIDE SEQUENCE [LARGE SCALE GENOMIC DNA]</scope>
    <source>
        <strain evidence="3">XJ109</strain>
    </source>
</reference>
<protein>
    <submittedName>
        <fullName evidence="2">Uncharacterized protein</fullName>
    </submittedName>
</protein>
<dbReference type="STRING" id="684065.SAMN05421738_11575"/>
<evidence type="ECO:0000313" key="2">
    <source>
        <dbReference type="EMBL" id="SFN57865.1"/>
    </source>
</evidence>
<dbReference type="EMBL" id="FOUZ01000015">
    <property type="protein sequence ID" value="SFN57865.1"/>
    <property type="molecule type" value="Genomic_DNA"/>
</dbReference>